<dbReference type="Pfam" id="PF00534">
    <property type="entry name" value="Glycos_transf_1"/>
    <property type="match status" value="1"/>
</dbReference>
<name>A0ABW0ZE99_9ACTN</name>
<dbReference type="Gene3D" id="3.40.50.2000">
    <property type="entry name" value="Glycogen Phosphorylase B"/>
    <property type="match status" value="2"/>
</dbReference>
<dbReference type="InterPro" id="IPR001296">
    <property type="entry name" value="Glyco_trans_1"/>
</dbReference>
<dbReference type="RefSeq" id="WP_168798263.1">
    <property type="nucleotide sequence ID" value="NZ_JBHSNS010000001.1"/>
</dbReference>
<keyword evidence="4" id="KW-1185">Reference proteome</keyword>
<gene>
    <name evidence="3" type="ORF">ACFPQB_00840</name>
</gene>
<protein>
    <submittedName>
        <fullName evidence="3">Glycosyltransferase family 4 protein</fullName>
        <ecNumber evidence="3">2.4.-.-</ecNumber>
    </submittedName>
</protein>
<comment type="caution">
    <text evidence="3">The sequence shown here is derived from an EMBL/GenBank/DDBJ whole genome shotgun (WGS) entry which is preliminary data.</text>
</comment>
<reference evidence="4" key="1">
    <citation type="journal article" date="2019" name="Int. J. Syst. Evol. Microbiol.">
        <title>The Global Catalogue of Microorganisms (GCM) 10K type strain sequencing project: providing services to taxonomists for standard genome sequencing and annotation.</title>
        <authorList>
            <consortium name="The Broad Institute Genomics Platform"/>
            <consortium name="The Broad Institute Genome Sequencing Center for Infectious Disease"/>
            <person name="Wu L."/>
            <person name="Ma J."/>
        </authorList>
    </citation>
    <scope>NUCLEOTIDE SEQUENCE [LARGE SCALE GENOMIC DNA]</scope>
    <source>
        <strain evidence="4">YIM 94188</strain>
    </source>
</reference>
<evidence type="ECO:0000256" key="1">
    <source>
        <dbReference type="ARBA" id="ARBA00022679"/>
    </source>
</evidence>
<dbReference type="EMBL" id="JBHSNS010000001">
    <property type="protein sequence ID" value="MFC5727443.1"/>
    <property type="molecule type" value="Genomic_DNA"/>
</dbReference>
<keyword evidence="3" id="KW-0328">Glycosyltransferase</keyword>
<evidence type="ECO:0000259" key="2">
    <source>
        <dbReference type="Pfam" id="PF00534"/>
    </source>
</evidence>
<dbReference type="Proteomes" id="UP001596072">
    <property type="component" value="Unassembled WGS sequence"/>
</dbReference>
<accession>A0ABW0ZE99</accession>
<dbReference type="CDD" id="cd03801">
    <property type="entry name" value="GT4_PimA-like"/>
    <property type="match status" value="1"/>
</dbReference>
<sequence>MYLIQHFEDWTATKDFVEETWALPMERVVVSGWLLRIAVDLKLSATLIRNGVDGREFPPGPPVTERRPSVLALVSDQPWKRTDVVAEVYRDLEGSRRDVRLAAFGTCPRPKSLPRGVRYYRDPSRSQLSTLYRNSAIYLCASDHEGFGLPVAEAMASGAAVVSTLNGGVPDFAGDGFNFQKPGDTAGILGEIHRLLDDPVALSKTALDGQVVAAGMSLSRSAAAFVNACMG</sequence>
<organism evidence="3 4">
    <name type="scientific">Nocardioides vastitatis</name>
    <dbReference type="NCBI Taxonomy" id="2568655"/>
    <lineage>
        <taxon>Bacteria</taxon>
        <taxon>Bacillati</taxon>
        <taxon>Actinomycetota</taxon>
        <taxon>Actinomycetes</taxon>
        <taxon>Propionibacteriales</taxon>
        <taxon>Nocardioidaceae</taxon>
        <taxon>Nocardioides</taxon>
    </lineage>
</organism>
<dbReference type="PANTHER" id="PTHR46401:SF2">
    <property type="entry name" value="GLYCOSYLTRANSFERASE WBBK-RELATED"/>
    <property type="match status" value="1"/>
</dbReference>
<dbReference type="PANTHER" id="PTHR46401">
    <property type="entry name" value="GLYCOSYLTRANSFERASE WBBK-RELATED"/>
    <property type="match status" value="1"/>
</dbReference>
<feature type="domain" description="Glycosyl transferase family 1" evidence="2">
    <location>
        <begin position="68"/>
        <end position="199"/>
    </location>
</feature>
<keyword evidence="1 3" id="KW-0808">Transferase</keyword>
<dbReference type="SUPFAM" id="SSF53756">
    <property type="entry name" value="UDP-Glycosyltransferase/glycogen phosphorylase"/>
    <property type="match status" value="1"/>
</dbReference>
<dbReference type="GO" id="GO:0016757">
    <property type="term" value="F:glycosyltransferase activity"/>
    <property type="evidence" value="ECO:0007669"/>
    <property type="project" value="UniProtKB-KW"/>
</dbReference>
<evidence type="ECO:0000313" key="4">
    <source>
        <dbReference type="Proteomes" id="UP001596072"/>
    </source>
</evidence>
<dbReference type="EC" id="2.4.-.-" evidence="3"/>
<evidence type="ECO:0000313" key="3">
    <source>
        <dbReference type="EMBL" id="MFC5727443.1"/>
    </source>
</evidence>
<proteinExistence type="predicted"/>